<organism evidence="2 3">
    <name type="scientific">Deinococcus multiflagellatus</name>
    <dbReference type="NCBI Taxonomy" id="1656887"/>
    <lineage>
        <taxon>Bacteria</taxon>
        <taxon>Thermotogati</taxon>
        <taxon>Deinococcota</taxon>
        <taxon>Deinococci</taxon>
        <taxon>Deinococcales</taxon>
        <taxon>Deinococcaceae</taxon>
        <taxon>Deinococcus</taxon>
    </lineage>
</organism>
<sequence>MTMTFDKSDDQAQVRALAQVKPEDLTTMDVEQLTALGRQLEQRARQLEEQQGTLPAPEAQP</sequence>
<evidence type="ECO:0000313" key="2">
    <source>
        <dbReference type="EMBL" id="MFC6660082.1"/>
    </source>
</evidence>
<evidence type="ECO:0000313" key="3">
    <source>
        <dbReference type="Proteomes" id="UP001596317"/>
    </source>
</evidence>
<dbReference type="Proteomes" id="UP001596317">
    <property type="component" value="Unassembled WGS sequence"/>
</dbReference>
<dbReference type="RefSeq" id="WP_224607975.1">
    <property type="nucleotide sequence ID" value="NZ_JAIQXV010000007.1"/>
</dbReference>
<dbReference type="EMBL" id="JBHSWB010000001">
    <property type="protein sequence ID" value="MFC6660082.1"/>
    <property type="molecule type" value="Genomic_DNA"/>
</dbReference>
<reference evidence="3" key="1">
    <citation type="journal article" date="2019" name="Int. J. Syst. Evol. Microbiol.">
        <title>The Global Catalogue of Microorganisms (GCM) 10K type strain sequencing project: providing services to taxonomists for standard genome sequencing and annotation.</title>
        <authorList>
            <consortium name="The Broad Institute Genomics Platform"/>
            <consortium name="The Broad Institute Genome Sequencing Center for Infectious Disease"/>
            <person name="Wu L."/>
            <person name="Ma J."/>
        </authorList>
    </citation>
    <scope>NUCLEOTIDE SEQUENCE [LARGE SCALE GENOMIC DNA]</scope>
    <source>
        <strain evidence="3">CCUG 63830</strain>
    </source>
</reference>
<gene>
    <name evidence="2" type="ORF">ACFP90_06745</name>
</gene>
<evidence type="ECO:0000256" key="1">
    <source>
        <dbReference type="SAM" id="MobiDB-lite"/>
    </source>
</evidence>
<proteinExistence type="predicted"/>
<comment type="caution">
    <text evidence="2">The sequence shown here is derived from an EMBL/GenBank/DDBJ whole genome shotgun (WGS) entry which is preliminary data.</text>
</comment>
<name>A0ABW1ZKP8_9DEIO</name>
<keyword evidence="3" id="KW-1185">Reference proteome</keyword>
<feature type="region of interest" description="Disordered" evidence="1">
    <location>
        <begin position="42"/>
        <end position="61"/>
    </location>
</feature>
<protein>
    <submittedName>
        <fullName evidence="2">Uncharacterized protein</fullName>
    </submittedName>
</protein>
<accession>A0ABW1ZKP8</accession>